<organism evidence="1 2">
    <name type="scientific">Ixodes persulcatus</name>
    <name type="common">Taiga tick</name>
    <dbReference type="NCBI Taxonomy" id="34615"/>
    <lineage>
        <taxon>Eukaryota</taxon>
        <taxon>Metazoa</taxon>
        <taxon>Ecdysozoa</taxon>
        <taxon>Arthropoda</taxon>
        <taxon>Chelicerata</taxon>
        <taxon>Arachnida</taxon>
        <taxon>Acari</taxon>
        <taxon>Parasitiformes</taxon>
        <taxon>Ixodida</taxon>
        <taxon>Ixodoidea</taxon>
        <taxon>Ixodidae</taxon>
        <taxon>Ixodinae</taxon>
        <taxon>Ixodes</taxon>
    </lineage>
</organism>
<proteinExistence type="predicted"/>
<evidence type="ECO:0000313" key="1">
    <source>
        <dbReference type="EMBL" id="KAG0427769.1"/>
    </source>
</evidence>
<dbReference type="EMBL" id="JABSTQ010009592">
    <property type="protein sequence ID" value="KAG0427769.1"/>
    <property type="molecule type" value="Genomic_DNA"/>
</dbReference>
<feature type="non-terminal residue" evidence="1">
    <location>
        <position position="87"/>
    </location>
</feature>
<sequence length="87" mass="9031">MLQAVEISGECLLLQDSDQQHSASQGSRQPPHGQEGSAASKGGERPSERARWGEPGAARDGHSSRNGGERLPSKPDLAGGKADDGKV</sequence>
<accession>A0AC60Q2D4</accession>
<evidence type="ECO:0000313" key="2">
    <source>
        <dbReference type="Proteomes" id="UP000805193"/>
    </source>
</evidence>
<name>A0AC60Q2D4_IXOPE</name>
<protein>
    <submittedName>
        <fullName evidence="1">Uncharacterized protein</fullName>
    </submittedName>
</protein>
<gene>
    <name evidence="1" type="ORF">HPB47_025193</name>
</gene>
<reference evidence="1 2" key="1">
    <citation type="journal article" date="2020" name="Cell">
        <title>Large-Scale Comparative Analyses of Tick Genomes Elucidate Their Genetic Diversity and Vector Capacities.</title>
        <authorList>
            <consortium name="Tick Genome and Microbiome Consortium (TIGMIC)"/>
            <person name="Jia N."/>
            <person name="Wang J."/>
            <person name="Shi W."/>
            <person name="Du L."/>
            <person name="Sun Y."/>
            <person name="Zhan W."/>
            <person name="Jiang J.F."/>
            <person name="Wang Q."/>
            <person name="Zhang B."/>
            <person name="Ji P."/>
            <person name="Bell-Sakyi L."/>
            <person name="Cui X.M."/>
            <person name="Yuan T.T."/>
            <person name="Jiang B.G."/>
            <person name="Yang W.F."/>
            <person name="Lam T.T."/>
            <person name="Chang Q.C."/>
            <person name="Ding S.J."/>
            <person name="Wang X.J."/>
            <person name="Zhu J.G."/>
            <person name="Ruan X.D."/>
            <person name="Zhao L."/>
            <person name="Wei J.T."/>
            <person name="Ye R.Z."/>
            <person name="Que T.C."/>
            <person name="Du C.H."/>
            <person name="Zhou Y.H."/>
            <person name="Cheng J.X."/>
            <person name="Dai P.F."/>
            <person name="Guo W.B."/>
            <person name="Han X.H."/>
            <person name="Huang E.J."/>
            <person name="Li L.F."/>
            <person name="Wei W."/>
            <person name="Gao Y.C."/>
            <person name="Liu J.Z."/>
            <person name="Shao H.Z."/>
            <person name="Wang X."/>
            <person name="Wang C.C."/>
            <person name="Yang T.C."/>
            <person name="Huo Q.B."/>
            <person name="Li W."/>
            <person name="Chen H.Y."/>
            <person name="Chen S.E."/>
            <person name="Zhou L.G."/>
            <person name="Ni X.B."/>
            <person name="Tian J.H."/>
            <person name="Sheng Y."/>
            <person name="Liu T."/>
            <person name="Pan Y.S."/>
            <person name="Xia L.Y."/>
            <person name="Li J."/>
            <person name="Zhao F."/>
            <person name="Cao W.C."/>
        </authorList>
    </citation>
    <scope>NUCLEOTIDE SEQUENCE [LARGE SCALE GENOMIC DNA]</scope>
    <source>
        <strain evidence="1">Iper-2018</strain>
    </source>
</reference>
<comment type="caution">
    <text evidence="1">The sequence shown here is derived from an EMBL/GenBank/DDBJ whole genome shotgun (WGS) entry which is preliminary data.</text>
</comment>
<dbReference type="Proteomes" id="UP000805193">
    <property type="component" value="Unassembled WGS sequence"/>
</dbReference>
<keyword evidence="2" id="KW-1185">Reference proteome</keyword>